<dbReference type="Proteomes" id="UP000325081">
    <property type="component" value="Unassembled WGS sequence"/>
</dbReference>
<dbReference type="GO" id="GO:0016740">
    <property type="term" value="F:transferase activity"/>
    <property type="evidence" value="ECO:0007669"/>
    <property type="project" value="UniProtKB-KW"/>
</dbReference>
<dbReference type="AlphaFoldDB" id="A0A5A7P8L2"/>
<reference evidence="2" key="1">
    <citation type="journal article" date="2019" name="Curr. Biol.">
        <title>Genome Sequence of Striga asiatica Provides Insight into the Evolution of Plant Parasitism.</title>
        <authorList>
            <person name="Yoshida S."/>
            <person name="Kim S."/>
            <person name="Wafula E.K."/>
            <person name="Tanskanen J."/>
            <person name="Kim Y.M."/>
            <person name="Honaas L."/>
            <person name="Yang Z."/>
            <person name="Spallek T."/>
            <person name="Conn C.E."/>
            <person name="Ichihashi Y."/>
            <person name="Cheong K."/>
            <person name="Cui S."/>
            <person name="Der J.P."/>
            <person name="Gundlach H."/>
            <person name="Jiao Y."/>
            <person name="Hori C."/>
            <person name="Ishida J.K."/>
            <person name="Kasahara H."/>
            <person name="Kiba T."/>
            <person name="Kim M.S."/>
            <person name="Koo N."/>
            <person name="Laohavisit A."/>
            <person name="Lee Y.H."/>
            <person name="Lumba S."/>
            <person name="McCourt P."/>
            <person name="Mortimer J.C."/>
            <person name="Mutuku J.M."/>
            <person name="Nomura T."/>
            <person name="Sasaki-Sekimoto Y."/>
            <person name="Seto Y."/>
            <person name="Wang Y."/>
            <person name="Wakatake T."/>
            <person name="Sakakibara H."/>
            <person name="Demura T."/>
            <person name="Yamaguchi S."/>
            <person name="Yoneyama K."/>
            <person name="Manabe R.I."/>
            <person name="Nelson D.C."/>
            <person name="Schulman A.H."/>
            <person name="Timko M.P."/>
            <person name="dePamphilis C.W."/>
            <person name="Choi D."/>
            <person name="Shirasu K."/>
        </authorList>
    </citation>
    <scope>NUCLEOTIDE SEQUENCE [LARGE SCALE GENOMIC DNA]</scope>
    <source>
        <strain evidence="2">cv. UVA1</strain>
    </source>
</reference>
<dbReference type="OrthoDB" id="1328126at2759"/>
<organism evidence="1 2">
    <name type="scientific">Striga asiatica</name>
    <name type="common">Asiatic witchweed</name>
    <name type="synonym">Buchnera asiatica</name>
    <dbReference type="NCBI Taxonomy" id="4170"/>
    <lineage>
        <taxon>Eukaryota</taxon>
        <taxon>Viridiplantae</taxon>
        <taxon>Streptophyta</taxon>
        <taxon>Embryophyta</taxon>
        <taxon>Tracheophyta</taxon>
        <taxon>Spermatophyta</taxon>
        <taxon>Magnoliopsida</taxon>
        <taxon>eudicotyledons</taxon>
        <taxon>Gunneridae</taxon>
        <taxon>Pentapetalae</taxon>
        <taxon>asterids</taxon>
        <taxon>lamiids</taxon>
        <taxon>Lamiales</taxon>
        <taxon>Orobanchaceae</taxon>
        <taxon>Buchnereae</taxon>
        <taxon>Striga</taxon>
    </lineage>
</organism>
<gene>
    <name evidence="1" type="ORF">STAS_05021</name>
</gene>
<evidence type="ECO:0000313" key="2">
    <source>
        <dbReference type="Proteomes" id="UP000325081"/>
    </source>
</evidence>
<comment type="caution">
    <text evidence="1">The sequence shown here is derived from an EMBL/GenBank/DDBJ whole genome shotgun (WGS) entry which is preliminary data.</text>
</comment>
<protein>
    <submittedName>
        <fullName evidence="1">Aspartyl/glutamyl-tRNA(Asn/Gln) amidotransferasesubunit C</fullName>
    </submittedName>
</protein>
<dbReference type="EMBL" id="BKCP01003336">
    <property type="protein sequence ID" value="GER29183.1"/>
    <property type="molecule type" value="Genomic_DNA"/>
</dbReference>
<keyword evidence="2" id="KW-1185">Reference proteome</keyword>
<proteinExistence type="predicted"/>
<feature type="non-terminal residue" evidence="1">
    <location>
        <position position="143"/>
    </location>
</feature>
<accession>A0A5A7P8L2</accession>
<name>A0A5A7P8L2_STRAF</name>
<evidence type="ECO:0000313" key="1">
    <source>
        <dbReference type="EMBL" id="GER29183.1"/>
    </source>
</evidence>
<sequence>MTRGSENFVQTFVHKFAAKTRILATTGIEILRLVENVPHILVEDEKFMKMQVAAQKLLGVSEDDSKLQSKQYTTTNCVIDNNVGMDDAGVGIIRDDVVVSEHLDDGETRVNVADVHVTQGIVCDDGLDGNSRPKRLTNVTSAI</sequence>
<keyword evidence="1" id="KW-0808">Transferase</keyword>